<dbReference type="Proteomes" id="UP000190648">
    <property type="component" value="Unassembled WGS sequence"/>
</dbReference>
<feature type="compositionally biased region" description="Basic and acidic residues" evidence="1">
    <location>
        <begin position="68"/>
        <end position="83"/>
    </location>
</feature>
<feature type="region of interest" description="Disordered" evidence="1">
    <location>
        <begin position="65"/>
        <end position="95"/>
    </location>
</feature>
<gene>
    <name evidence="2" type="ORF">AV530_009340</name>
</gene>
<evidence type="ECO:0000313" key="3">
    <source>
        <dbReference type="Proteomes" id="UP000190648"/>
    </source>
</evidence>
<protein>
    <submittedName>
        <fullName evidence="2">Uncharacterized protein</fullName>
    </submittedName>
</protein>
<comment type="caution">
    <text evidence="2">The sequence shown here is derived from an EMBL/GenBank/DDBJ whole genome shotgun (WGS) entry which is preliminary data.</text>
</comment>
<dbReference type="AlphaFoldDB" id="A0A1V4JIK1"/>
<accession>A0A1V4JIK1</accession>
<evidence type="ECO:0000313" key="2">
    <source>
        <dbReference type="EMBL" id="OPJ72019.1"/>
    </source>
</evidence>
<name>A0A1V4JIK1_PATFA</name>
<feature type="compositionally biased region" description="Polar residues" evidence="1">
    <location>
        <begin position="86"/>
        <end position="95"/>
    </location>
</feature>
<evidence type="ECO:0000256" key="1">
    <source>
        <dbReference type="SAM" id="MobiDB-lite"/>
    </source>
</evidence>
<dbReference type="EMBL" id="LSYS01007300">
    <property type="protein sequence ID" value="OPJ72019.1"/>
    <property type="molecule type" value="Genomic_DNA"/>
</dbReference>
<organism evidence="2 3">
    <name type="scientific">Patagioenas fasciata monilis</name>
    <dbReference type="NCBI Taxonomy" id="372326"/>
    <lineage>
        <taxon>Eukaryota</taxon>
        <taxon>Metazoa</taxon>
        <taxon>Chordata</taxon>
        <taxon>Craniata</taxon>
        <taxon>Vertebrata</taxon>
        <taxon>Euteleostomi</taxon>
        <taxon>Archelosauria</taxon>
        <taxon>Archosauria</taxon>
        <taxon>Dinosauria</taxon>
        <taxon>Saurischia</taxon>
        <taxon>Theropoda</taxon>
        <taxon>Coelurosauria</taxon>
        <taxon>Aves</taxon>
        <taxon>Neognathae</taxon>
        <taxon>Neoaves</taxon>
        <taxon>Columbimorphae</taxon>
        <taxon>Columbiformes</taxon>
        <taxon>Columbidae</taxon>
        <taxon>Patagioenas</taxon>
    </lineage>
</organism>
<reference evidence="2 3" key="1">
    <citation type="submission" date="2016-02" db="EMBL/GenBank/DDBJ databases">
        <title>Band-tailed pigeon sequencing and assembly.</title>
        <authorList>
            <person name="Soares A.E."/>
            <person name="Novak B.J."/>
            <person name="Rice E.S."/>
            <person name="O'Connell B."/>
            <person name="Chang D."/>
            <person name="Weber S."/>
            <person name="Shapiro B."/>
        </authorList>
    </citation>
    <scope>NUCLEOTIDE SEQUENCE [LARGE SCALE GENOMIC DNA]</scope>
    <source>
        <strain evidence="2">BTP2013</strain>
        <tissue evidence="2">Blood</tissue>
    </source>
</reference>
<proteinExistence type="predicted"/>
<keyword evidence="3" id="KW-1185">Reference proteome</keyword>
<sequence>MMGMGGRGRIKRVIAAATRDQLKCWSKAARCSPGRITPGLHPGNQKRCEKGRRFLTGSIKLSGSLDLLPKKGDTEERGEETRKKYQSTFTKSSSL</sequence>